<evidence type="ECO:0000313" key="5">
    <source>
        <dbReference type="EMBL" id="EQD50796.1"/>
    </source>
</evidence>
<dbReference type="PROSITE" id="PS50893">
    <property type="entry name" value="ABC_TRANSPORTER_2"/>
    <property type="match status" value="1"/>
</dbReference>
<dbReference type="GO" id="GO:0016887">
    <property type="term" value="F:ATP hydrolysis activity"/>
    <property type="evidence" value="ECO:0007669"/>
    <property type="project" value="InterPro"/>
</dbReference>
<gene>
    <name evidence="5" type="ORF">B1B_11111</name>
</gene>
<dbReference type="PANTHER" id="PTHR42711:SF18">
    <property type="entry name" value="ABC TRANSPORTER, ATP-BINDING PROTEIN"/>
    <property type="match status" value="1"/>
</dbReference>
<evidence type="ECO:0000256" key="1">
    <source>
        <dbReference type="ARBA" id="ARBA00022448"/>
    </source>
</evidence>
<organism evidence="5">
    <name type="scientific">mine drainage metagenome</name>
    <dbReference type="NCBI Taxonomy" id="410659"/>
    <lineage>
        <taxon>unclassified sequences</taxon>
        <taxon>metagenomes</taxon>
        <taxon>ecological metagenomes</taxon>
    </lineage>
</organism>
<comment type="caution">
    <text evidence="5">The sequence shown here is derived from an EMBL/GenBank/DDBJ whole genome shotgun (WGS) entry which is preliminary data.</text>
</comment>
<protein>
    <submittedName>
        <fullName evidence="5">ABC-type transport system, ATPase component</fullName>
    </submittedName>
</protein>
<proteinExistence type="predicted"/>
<dbReference type="InterPro" id="IPR003593">
    <property type="entry name" value="AAA+_ATPase"/>
</dbReference>
<dbReference type="EMBL" id="AUZY01007194">
    <property type="protein sequence ID" value="EQD50796.1"/>
    <property type="molecule type" value="Genomic_DNA"/>
</dbReference>
<dbReference type="AlphaFoldDB" id="T0ZR65"/>
<dbReference type="InterPro" id="IPR050763">
    <property type="entry name" value="ABC_transporter_ATP-binding"/>
</dbReference>
<dbReference type="InterPro" id="IPR027417">
    <property type="entry name" value="P-loop_NTPase"/>
</dbReference>
<dbReference type="SUPFAM" id="SSF52540">
    <property type="entry name" value="P-loop containing nucleoside triphosphate hydrolases"/>
    <property type="match status" value="1"/>
</dbReference>
<reference evidence="5" key="1">
    <citation type="submission" date="2013-08" db="EMBL/GenBank/DDBJ databases">
        <authorList>
            <person name="Mendez C."/>
            <person name="Richter M."/>
            <person name="Ferrer M."/>
            <person name="Sanchez J."/>
        </authorList>
    </citation>
    <scope>NUCLEOTIDE SEQUENCE</scope>
</reference>
<keyword evidence="2" id="KW-0547">Nucleotide-binding</keyword>
<keyword evidence="1" id="KW-0813">Transport</keyword>
<reference evidence="5" key="2">
    <citation type="journal article" date="2014" name="ISME J.">
        <title>Microbial stratification in low pH oxic and suboxic macroscopic growths along an acid mine drainage.</title>
        <authorList>
            <person name="Mendez-Garcia C."/>
            <person name="Mesa V."/>
            <person name="Sprenger R.R."/>
            <person name="Richter M."/>
            <person name="Diez M.S."/>
            <person name="Solano J."/>
            <person name="Bargiela R."/>
            <person name="Golyshina O.V."/>
            <person name="Manteca A."/>
            <person name="Ramos J.L."/>
            <person name="Gallego J.R."/>
            <person name="Llorente I."/>
            <person name="Martins Dos Santos V.A."/>
            <person name="Jensen O.N."/>
            <person name="Pelaez A.I."/>
            <person name="Sanchez J."/>
            <person name="Ferrer M."/>
        </authorList>
    </citation>
    <scope>NUCLEOTIDE SEQUENCE</scope>
</reference>
<dbReference type="InterPro" id="IPR017871">
    <property type="entry name" value="ABC_transporter-like_CS"/>
</dbReference>
<dbReference type="PROSITE" id="PS00211">
    <property type="entry name" value="ABC_TRANSPORTER_1"/>
    <property type="match status" value="1"/>
</dbReference>
<dbReference type="Gene3D" id="3.40.50.300">
    <property type="entry name" value="P-loop containing nucleotide triphosphate hydrolases"/>
    <property type="match status" value="1"/>
</dbReference>
<dbReference type="PANTHER" id="PTHR42711">
    <property type="entry name" value="ABC TRANSPORTER ATP-BINDING PROTEIN"/>
    <property type="match status" value="1"/>
</dbReference>
<dbReference type="GO" id="GO:0005524">
    <property type="term" value="F:ATP binding"/>
    <property type="evidence" value="ECO:0007669"/>
    <property type="project" value="UniProtKB-KW"/>
</dbReference>
<evidence type="ECO:0000256" key="3">
    <source>
        <dbReference type="ARBA" id="ARBA00022840"/>
    </source>
</evidence>
<name>T0ZR65_9ZZZZ</name>
<keyword evidence="3" id="KW-0067">ATP-binding</keyword>
<dbReference type="InterPro" id="IPR003439">
    <property type="entry name" value="ABC_transporter-like_ATP-bd"/>
</dbReference>
<dbReference type="Pfam" id="PF00005">
    <property type="entry name" value="ABC_tran"/>
    <property type="match status" value="1"/>
</dbReference>
<evidence type="ECO:0000259" key="4">
    <source>
        <dbReference type="PROSITE" id="PS50893"/>
    </source>
</evidence>
<feature type="domain" description="ABC transporter" evidence="4">
    <location>
        <begin position="13"/>
        <end position="246"/>
    </location>
</feature>
<accession>T0ZR65</accession>
<sequence length="320" mass="35156">MAGTAKARSADVIVASELTRSYRGGPPAVDRLSLTIRRGEIFALLGPNGAGKTTTLRMLSALIEPTAGHVEVLGIDTRDPQGIDEIHNSLGILPEVAGLYESLTAYRNLQFFGRLHGLSDSTIADRARSLLTAFEIWDRRDDKIETFSKGMKQKVAVARAMLHDPPCLILDEPVSGLDPEAAKTLRDFIRDQRRLGKTVVLSTHNLDDADRLSDRVAILRSRLLALDTPARLKERLFDRVVVLDLVRPDAAAAALARSAGAQQAKIEGRRLILDIANAEELLPDLIERLVRAGHRIIYVQPVVRTLEEVYLKLLDSGVGE</sequence>
<dbReference type="SMART" id="SM00382">
    <property type="entry name" value="AAA"/>
    <property type="match status" value="1"/>
</dbReference>
<evidence type="ECO:0000256" key="2">
    <source>
        <dbReference type="ARBA" id="ARBA00022741"/>
    </source>
</evidence>